<protein>
    <submittedName>
        <fullName evidence="2">Uncharacterized protein</fullName>
    </submittedName>
</protein>
<evidence type="ECO:0000256" key="1">
    <source>
        <dbReference type="SAM" id="Phobius"/>
    </source>
</evidence>
<keyword evidence="1" id="KW-0472">Membrane</keyword>
<keyword evidence="1" id="KW-0812">Transmembrane</keyword>
<organism evidence="2">
    <name type="scientific">Siphoviridae sp. cteLh2</name>
    <dbReference type="NCBI Taxonomy" id="2825590"/>
    <lineage>
        <taxon>Viruses</taxon>
        <taxon>Duplodnaviria</taxon>
        <taxon>Heunggongvirae</taxon>
        <taxon>Uroviricota</taxon>
        <taxon>Caudoviricetes</taxon>
    </lineage>
</organism>
<proteinExistence type="predicted"/>
<sequence length="52" mass="6075">MYLICRALYTTYCLIIGVAVISYSFFILNLNKLIKPLLLKQLFPISLFYLVI</sequence>
<name>A0A8S5U5V6_9CAUD</name>
<accession>A0A8S5U5V6</accession>
<reference evidence="2" key="1">
    <citation type="journal article" date="2021" name="Proc. Natl. Acad. Sci. U.S.A.">
        <title>A Catalog of Tens of Thousands of Viruses from Human Metagenomes Reveals Hidden Associations with Chronic Diseases.</title>
        <authorList>
            <person name="Tisza M.J."/>
            <person name="Buck C.B."/>
        </authorList>
    </citation>
    <scope>NUCLEOTIDE SEQUENCE</scope>
    <source>
        <strain evidence="2">CteLh2</strain>
    </source>
</reference>
<dbReference type="EMBL" id="BK016017">
    <property type="protein sequence ID" value="DAF89856.1"/>
    <property type="molecule type" value="Genomic_DNA"/>
</dbReference>
<evidence type="ECO:0000313" key="2">
    <source>
        <dbReference type="EMBL" id="DAF89856.1"/>
    </source>
</evidence>
<keyword evidence="1" id="KW-1133">Transmembrane helix</keyword>
<feature type="transmembrane region" description="Helical" evidence="1">
    <location>
        <begin position="7"/>
        <end position="27"/>
    </location>
</feature>